<sequence length="582" mass="64734">MNASSAILGIQRIQGAFSILAALQLTAFLWPQQAQVQDGAHFDFIVVGAGSAGSVIANRLTEIQDATVLLIEAGGDPPIESVIPAFIPFLKKTPVDWDYRTEDDGYSQQFHKNKGVELTRGKMLGGSSSNNFMAYTRGNPHDFDNWAKITGDDSWNWNNVLPYFMKSEKLVDRLLLDSDAGVFHGTDGYLGTTRYYNDEALKYFEAFHEIGHNIVLDTNGNTPLGYTENMFNIAGGIRQSTAQSFLNPIKNHPNLFVLKNTLVSKILFDEDRNAIGVEAILANNETVSFKANKEVIVSGGAINTPQLLMLSGIGPKEHLDSLGIPVISDLPVGQALQDHVIVLMAHTMGKSPPPKPIDPTKFSYPLIMGYATLNNNQDFQDYYQTINFILNEPTPMLQFCSFYYSFNDEICDALYKGSLGKEVFFSLITLTYPESRGKILLRSRNPTEQPLIYTGYYSNDIDLDKHVMYLQDFLKVQDTEFFKSAQADLIIPEACGCSDLYLSHEYWRCYALCMMVSGYHYSASCPMGVVVDSRLNVFGVKRLRIADASIMPKIVGANTNAATIMIGEKAADFIKEDHYLNG</sequence>
<reference evidence="1" key="1">
    <citation type="submission" date="2023-03" db="EMBL/GenBank/DDBJ databases">
        <title>Chromosome-level genomes of two armyworms, Mythimna separata and Mythimna loreyi, provide insights into the biosynthesis and reception of sex pheromones.</title>
        <authorList>
            <person name="Zhao H."/>
        </authorList>
    </citation>
    <scope>NUCLEOTIDE SEQUENCE</scope>
    <source>
        <strain evidence="1">BeijingLab</strain>
    </source>
</reference>
<dbReference type="EMBL" id="CM056794">
    <property type="protein sequence ID" value="KAJ8716996.1"/>
    <property type="molecule type" value="Genomic_DNA"/>
</dbReference>
<accession>A0ACC2QHN3</accession>
<organism evidence="1 2">
    <name type="scientific">Mythimna loreyi</name>
    <dbReference type="NCBI Taxonomy" id="667449"/>
    <lineage>
        <taxon>Eukaryota</taxon>
        <taxon>Metazoa</taxon>
        <taxon>Ecdysozoa</taxon>
        <taxon>Arthropoda</taxon>
        <taxon>Hexapoda</taxon>
        <taxon>Insecta</taxon>
        <taxon>Pterygota</taxon>
        <taxon>Neoptera</taxon>
        <taxon>Endopterygota</taxon>
        <taxon>Lepidoptera</taxon>
        <taxon>Glossata</taxon>
        <taxon>Ditrysia</taxon>
        <taxon>Noctuoidea</taxon>
        <taxon>Noctuidae</taxon>
        <taxon>Noctuinae</taxon>
        <taxon>Hadenini</taxon>
        <taxon>Mythimna</taxon>
    </lineage>
</organism>
<proteinExistence type="predicted"/>
<comment type="caution">
    <text evidence="1">The sequence shown here is derived from an EMBL/GenBank/DDBJ whole genome shotgun (WGS) entry which is preliminary data.</text>
</comment>
<name>A0ACC2QHN3_9NEOP</name>
<gene>
    <name evidence="1" type="ORF">PYW08_005395</name>
</gene>
<protein>
    <submittedName>
        <fullName evidence="1">Uncharacterized protein</fullName>
    </submittedName>
</protein>
<evidence type="ECO:0000313" key="2">
    <source>
        <dbReference type="Proteomes" id="UP001231649"/>
    </source>
</evidence>
<keyword evidence="2" id="KW-1185">Reference proteome</keyword>
<evidence type="ECO:0000313" key="1">
    <source>
        <dbReference type="EMBL" id="KAJ8716996.1"/>
    </source>
</evidence>
<dbReference type="Proteomes" id="UP001231649">
    <property type="component" value="Chromosome 18"/>
</dbReference>